<evidence type="ECO:0000256" key="24">
    <source>
        <dbReference type="ARBA" id="ARBA00023125"/>
    </source>
</evidence>
<keyword evidence="34" id="KW-0472">Membrane</keyword>
<dbReference type="SUPFAM" id="SSF56672">
    <property type="entry name" value="DNA/RNA polymerases"/>
    <property type="match status" value="1"/>
</dbReference>
<evidence type="ECO:0000313" key="38">
    <source>
        <dbReference type="Proteomes" id="UP000398389"/>
    </source>
</evidence>
<feature type="compositionally biased region" description="Pro residues" evidence="33">
    <location>
        <begin position="1807"/>
        <end position="1823"/>
    </location>
</feature>
<evidence type="ECO:0000256" key="11">
    <source>
        <dbReference type="ARBA" id="ARBA00022722"/>
    </source>
</evidence>
<proteinExistence type="predicted"/>
<dbReference type="Pfam" id="PF07727">
    <property type="entry name" value="RVT_2"/>
    <property type="match status" value="1"/>
</dbReference>
<evidence type="ECO:0000256" key="23">
    <source>
        <dbReference type="ARBA" id="ARBA00023113"/>
    </source>
</evidence>
<dbReference type="InterPro" id="IPR001584">
    <property type="entry name" value="Integrase_cat-core"/>
</dbReference>
<dbReference type="InterPro" id="IPR057670">
    <property type="entry name" value="SH3_retrovirus"/>
</dbReference>
<dbReference type="GO" id="GO:0005634">
    <property type="term" value="C:nucleus"/>
    <property type="evidence" value="ECO:0007669"/>
    <property type="project" value="UniProtKB-SubCell"/>
</dbReference>
<dbReference type="GO" id="GO:0005737">
    <property type="term" value="C:cytoplasm"/>
    <property type="evidence" value="ECO:0007669"/>
    <property type="project" value="UniProtKB-SubCell"/>
</dbReference>
<evidence type="ECO:0000256" key="29">
    <source>
        <dbReference type="ARBA" id="ARBA00025615"/>
    </source>
</evidence>
<dbReference type="Pfam" id="PF00665">
    <property type="entry name" value="rve"/>
    <property type="match status" value="1"/>
</dbReference>
<feature type="transmembrane region" description="Helical" evidence="34">
    <location>
        <begin position="435"/>
        <end position="454"/>
    </location>
</feature>
<dbReference type="GO" id="GO:0004523">
    <property type="term" value="F:RNA-DNA hybrid ribonuclease activity"/>
    <property type="evidence" value="ECO:0007669"/>
    <property type="project" value="UniProtKB-EC"/>
</dbReference>
<comment type="function">
    <text evidence="28">Reverse transcriptase/ribonuclease H (RT) is a multifunctional enzyme that catalyzes the conversion of the retro-elements RNA genome into dsDNA within the VLP. The enzyme displays a DNA polymerase activity that can copy either DNA or RNA templates, and a ribonuclease H (RNase H) activity that cleaves the RNA strand of RNA-DNA heteroduplexes during plus-strand synthesis and hydrolyzes RNA primers. The conversion leads to a linear dsDNA copy of the retrotransposon that includes long terminal repeats (LTRs) at both ends.</text>
</comment>
<dbReference type="GO" id="GO:0003677">
    <property type="term" value="F:DNA binding"/>
    <property type="evidence" value="ECO:0007669"/>
    <property type="project" value="UniProtKB-KW"/>
</dbReference>
<evidence type="ECO:0000256" key="34">
    <source>
        <dbReference type="SAM" id="Phobius"/>
    </source>
</evidence>
<evidence type="ECO:0000256" key="13">
    <source>
        <dbReference type="ARBA" id="ARBA00022741"/>
    </source>
</evidence>
<gene>
    <name evidence="37" type="ORF">SAPINGB_P000532</name>
</gene>
<feature type="compositionally biased region" description="Polar residues" evidence="33">
    <location>
        <begin position="1903"/>
        <end position="1915"/>
    </location>
</feature>
<keyword evidence="38" id="KW-1185">Reference proteome</keyword>
<dbReference type="GO" id="GO:0008270">
    <property type="term" value="F:zinc ion binding"/>
    <property type="evidence" value="ECO:0007669"/>
    <property type="project" value="UniProtKB-KW"/>
</dbReference>
<keyword evidence="17" id="KW-0067">ATP-binding</keyword>
<dbReference type="InterPro" id="IPR013103">
    <property type="entry name" value="RVT_2"/>
</dbReference>
<keyword evidence="14" id="KW-0064">Aspartyl protease</keyword>
<dbReference type="InterPro" id="IPR001878">
    <property type="entry name" value="Znf_CCHC"/>
</dbReference>
<dbReference type="Pfam" id="PF22936">
    <property type="entry name" value="Pol_BBD"/>
    <property type="match status" value="2"/>
</dbReference>
<dbReference type="GO" id="GO:0015074">
    <property type="term" value="P:DNA integration"/>
    <property type="evidence" value="ECO:0007669"/>
    <property type="project" value="UniProtKB-KW"/>
</dbReference>
<dbReference type="GO" id="GO:0005524">
    <property type="term" value="F:ATP binding"/>
    <property type="evidence" value="ECO:0007669"/>
    <property type="project" value="UniProtKB-KW"/>
</dbReference>
<evidence type="ECO:0000256" key="22">
    <source>
        <dbReference type="ARBA" id="ARBA00022932"/>
    </source>
</evidence>
<feature type="region of interest" description="Disordered" evidence="33">
    <location>
        <begin position="1863"/>
        <end position="1884"/>
    </location>
</feature>
<feature type="region of interest" description="Disordered" evidence="33">
    <location>
        <begin position="1777"/>
        <end position="1832"/>
    </location>
</feature>
<evidence type="ECO:0000256" key="9">
    <source>
        <dbReference type="ARBA" id="ARBA00022679"/>
    </source>
</evidence>
<keyword evidence="10" id="KW-0548">Nucleotidyltransferase</keyword>
<evidence type="ECO:0000256" key="1">
    <source>
        <dbReference type="ARBA" id="ARBA00000077"/>
    </source>
</evidence>
<keyword evidence="34" id="KW-1133">Transmembrane helix</keyword>
<evidence type="ECO:0000256" key="16">
    <source>
        <dbReference type="ARBA" id="ARBA00022801"/>
    </source>
</evidence>
<feature type="domain" description="Integrase catalytic" evidence="36">
    <location>
        <begin position="646"/>
        <end position="772"/>
    </location>
</feature>
<dbReference type="InterPro" id="IPR035179">
    <property type="entry name" value="DUF5314"/>
</dbReference>
<dbReference type="InterPro" id="IPR043502">
    <property type="entry name" value="DNA/RNA_pol_sf"/>
</dbReference>
<evidence type="ECO:0000256" key="31">
    <source>
        <dbReference type="ARBA" id="ARBA00049244"/>
    </source>
</evidence>
<keyword evidence="21" id="KW-0695">RNA-directed DNA polymerase</keyword>
<evidence type="ECO:0000256" key="18">
    <source>
        <dbReference type="ARBA" id="ARBA00022842"/>
    </source>
</evidence>
<evidence type="ECO:0000256" key="19">
    <source>
        <dbReference type="ARBA" id="ARBA00022884"/>
    </source>
</evidence>
<evidence type="ECO:0000256" key="7">
    <source>
        <dbReference type="ARBA" id="ARBA00022612"/>
    </source>
</evidence>
<dbReference type="RefSeq" id="XP_031851146.1">
    <property type="nucleotide sequence ID" value="XM_031995255.1"/>
</dbReference>
<keyword evidence="27" id="KW-0511">Multifunctional enzyme</keyword>
<evidence type="ECO:0000256" key="30">
    <source>
        <dbReference type="ARBA" id="ARBA00048173"/>
    </source>
</evidence>
<keyword evidence="6" id="KW-0815">Transposition</keyword>
<keyword evidence="24" id="KW-0238">DNA-binding</keyword>
<keyword evidence="13" id="KW-0547">Nucleotide-binding</keyword>
<organism evidence="37 38">
    <name type="scientific">Magnusiomyces paraingens</name>
    <dbReference type="NCBI Taxonomy" id="2606893"/>
    <lineage>
        <taxon>Eukaryota</taxon>
        <taxon>Fungi</taxon>
        <taxon>Dikarya</taxon>
        <taxon>Ascomycota</taxon>
        <taxon>Saccharomycotina</taxon>
        <taxon>Dipodascomycetes</taxon>
        <taxon>Dipodascales</taxon>
        <taxon>Dipodascaceae</taxon>
        <taxon>Magnusiomyces</taxon>
    </lineage>
</organism>
<keyword evidence="18" id="KW-0460">Magnesium</keyword>
<dbReference type="PROSITE" id="PS50994">
    <property type="entry name" value="INTEGRASE"/>
    <property type="match status" value="2"/>
</dbReference>
<evidence type="ECO:0000259" key="36">
    <source>
        <dbReference type="PROSITE" id="PS50994"/>
    </source>
</evidence>
<dbReference type="InterPro" id="IPR012337">
    <property type="entry name" value="RNaseH-like_sf"/>
</dbReference>
<comment type="function">
    <text evidence="29">Integrase (IN) targets the VLP to the nucleus, where a subparticle preintegration complex (PIC) containing at least integrase and the newly synthesized dsDNA copy of the retrotransposon must transit the nuclear membrane. Once in the nucleus, integrase performs the integration of the dsDNA into the host genome.</text>
</comment>
<keyword evidence="15" id="KW-0255">Endonuclease</keyword>
<dbReference type="SUPFAM" id="SSF53098">
    <property type="entry name" value="Ribonuclease H-like"/>
    <property type="match status" value="2"/>
</dbReference>
<comment type="catalytic activity">
    <reaction evidence="1">
        <text>Endonucleolytic cleavage to 5'-phosphomonoester.</text>
        <dbReference type="EC" id="3.1.26.4"/>
    </reaction>
</comment>
<dbReference type="GO" id="GO:0003723">
    <property type="term" value="F:RNA binding"/>
    <property type="evidence" value="ECO:0007669"/>
    <property type="project" value="UniProtKB-KW"/>
</dbReference>
<dbReference type="PROSITE" id="PS50158">
    <property type="entry name" value="ZF_CCHC"/>
    <property type="match status" value="1"/>
</dbReference>
<evidence type="ECO:0000256" key="15">
    <source>
        <dbReference type="ARBA" id="ARBA00022759"/>
    </source>
</evidence>
<accession>A0A5E8B061</accession>
<evidence type="ECO:0000256" key="12">
    <source>
        <dbReference type="ARBA" id="ARBA00022723"/>
    </source>
</evidence>
<dbReference type="InterPro" id="IPR036397">
    <property type="entry name" value="RNaseH_sf"/>
</dbReference>
<evidence type="ECO:0000256" key="25">
    <source>
        <dbReference type="ARBA" id="ARBA00023172"/>
    </source>
</evidence>
<keyword evidence="26" id="KW-0539">Nucleus</keyword>
<keyword evidence="8" id="KW-0645">Protease</keyword>
<keyword evidence="16" id="KW-0378">Hydrolase</keyword>
<comment type="subcellular location">
    <subcellularLocation>
        <location evidence="4">Cytoplasm</location>
    </subcellularLocation>
    <subcellularLocation>
        <location evidence="3">Nucleus</location>
    </subcellularLocation>
</comment>
<evidence type="ECO:0000313" key="37">
    <source>
        <dbReference type="EMBL" id="VVT44782.1"/>
    </source>
</evidence>
<evidence type="ECO:0000256" key="4">
    <source>
        <dbReference type="ARBA" id="ARBA00004496"/>
    </source>
</evidence>
<dbReference type="GeneID" id="43579355"/>
<evidence type="ECO:0000256" key="5">
    <source>
        <dbReference type="ARBA" id="ARBA00022490"/>
    </source>
</evidence>
<keyword evidence="23" id="KW-0917">Virion maturation</keyword>
<feature type="region of interest" description="Disordered" evidence="33">
    <location>
        <begin position="1991"/>
        <end position="2025"/>
    </location>
</feature>
<dbReference type="EMBL" id="CABVLU010000001">
    <property type="protein sequence ID" value="VVT44782.1"/>
    <property type="molecule type" value="Genomic_DNA"/>
</dbReference>
<evidence type="ECO:0000256" key="21">
    <source>
        <dbReference type="ARBA" id="ARBA00022918"/>
    </source>
</evidence>
<keyword evidence="9" id="KW-0808">Transferase</keyword>
<dbReference type="GO" id="GO:0006508">
    <property type="term" value="P:proteolysis"/>
    <property type="evidence" value="ECO:0007669"/>
    <property type="project" value="UniProtKB-KW"/>
</dbReference>
<evidence type="ECO:0000256" key="6">
    <source>
        <dbReference type="ARBA" id="ARBA00022578"/>
    </source>
</evidence>
<feature type="domain" description="Integrase catalytic" evidence="36">
    <location>
        <begin position="1487"/>
        <end position="1657"/>
    </location>
</feature>
<keyword evidence="19" id="KW-0694">RNA-binding</keyword>
<dbReference type="GO" id="GO:0004190">
    <property type="term" value="F:aspartic-type endopeptidase activity"/>
    <property type="evidence" value="ECO:0007669"/>
    <property type="project" value="UniProtKB-KW"/>
</dbReference>
<dbReference type="CDD" id="cd09272">
    <property type="entry name" value="RNase_HI_RT_Ty1"/>
    <property type="match status" value="1"/>
</dbReference>
<name>A0A5E8B061_9ASCO</name>
<evidence type="ECO:0000256" key="2">
    <source>
        <dbReference type="ARBA" id="ARBA00002180"/>
    </source>
</evidence>
<evidence type="ECO:0000256" key="33">
    <source>
        <dbReference type="SAM" id="MobiDB-lite"/>
    </source>
</evidence>
<keyword evidence="25" id="KW-0233">DNA recombination</keyword>
<keyword evidence="22" id="KW-0239">DNA-directed DNA polymerase</keyword>
<keyword evidence="7" id="KW-1188">Viral release from host cell</keyword>
<keyword evidence="5" id="KW-0963">Cytoplasm</keyword>
<dbReference type="Pfam" id="PF25597">
    <property type="entry name" value="SH3_retrovirus"/>
    <property type="match status" value="1"/>
</dbReference>
<evidence type="ECO:0000256" key="20">
    <source>
        <dbReference type="ARBA" id="ARBA00022908"/>
    </source>
</evidence>
<dbReference type="PANTHER" id="PTHR42648">
    <property type="entry name" value="TRANSPOSASE, PUTATIVE-RELATED"/>
    <property type="match status" value="1"/>
</dbReference>
<keyword evidence="32" id="KW-0863">Zinc-finger</keyword>
<dbReference type="GO" id="GO:0006310">
    <property type="term" value="P:DNA recombination"/>
    <property type="evidence" value="ECO:0007669"/>
    <property type="project" value="UniProtKB-KW"/>
</dbReference>
<sequence>MTSRVTVQQVMGRTSAYINLTSSEKLTPLNYHVWATKILLGLRAMNNGVHLYVEAGTVNPAANESLEDLTASLDTVVHDVILNNISPELIEHVNDVAIRGRDLWLYLHQEYSQLQPADVISLMKSLYAGNIDVGPKFVSSVRSYVATWRSIYQSLSPDSVVAFNALASMGPNCERFIQYALEHRFDSNNNTDNLDINNFIRNTDKWAKLLKITGPPATLSTEALLAKIIRMTKESKEAKTSRGWFAETIDEFSEIVDDDPFVSSAFVSETSVVSEKFGNSCSESFDDLESELFDSSEPCVGDEDCFVGQVSEYCSNSGLDIDSVGKPFVGSTDDSCFISEPYVGSTVVCLESEPCVSSAPICFDSESLVDSDIVPFDSEPLVGSSFISCSDSKPLVGSDDDIVLPSFDFLVDSITEPSPPNVKPIVTPKSRFSPFFYLSFVTIMLFSLILIVVWHPSSILDLSHSVHHVFVAESTTSAEANLVVGSDSFDFIHDTGATSHICNNISYFSSLRPTSATIRGLGSATAEGVGDIVVDLLGKDDQPCDRVVLRDVLYVPKIPRNLFAARRATAGGCRFIQDLNHISAVENGKTRVHAIAMGDLYFCRFRVVLPSKPVHEVFAVESSANLWHKRLGHASVDVLKKLSKSLSVKPTHFEVVDSHKCDACLGGKATALPFNGTTEKASRPLELFVSDLSGPHVATPVGHRYVLTIMDYYSRYSYVELLVRKSDASLAIRNFIARYLEQFFVSKGIKHTYTVPHTPQQNGVAERLNRTLFVLSMQCCRRLVQLIMHVMGRTSAYINLTSSEKLTPLNYHVWATKILLGLRAMNNGVHLYVEAGTVNPAANESLEDLTASLDTVVHDVILNNISPELIEHVNDVAIRGRDLWLYLHQEYSQLQPADVISLMKSLYAGNIDVGPKFVSSVRSYVATWRSIYQSLSPDSVVAFNALASMGPNCERFIQYALEHRFDSNNNTDNLDINNFIRNTDKWAKLLKITGPPATLSTEAFVASSKKYNNKSKGDGIKCFRCKRRGHTSNNCHVSWEEVQAARQDNKDDKESKEAKTSRGWFAETIDEFSEIVDDDPFVSSAFVSETSVVSEKFGNSCSESFDDLESELFDSSEPCVGDEDCFVGQVSEYCSNSGLDIDSVGKPFVSSTDDSCFNSEPYVGSTVVCLESEPCVSSAPICFDSEPLVGSSFIFCSDSKPLVGSDDDIALPSFDFLVDSITEPSPPIVKPIVTPKSRFSPFFYLSFVTIMLFSLILIVVWHPSSILNLSHSVHHVFVAESTTSAEANLVVGSDSFDFIHDTGATSHICNNISYFSSLRPTSATIRGLGSATAEGVGDIVVDLLGKDDQPCDRVVLRDVLYVPKIPRNLFAARRATAGGCRFIQDLNHISAVENGKTRVHAIAMGDLYFCRFRVVLPSKPVHEVFAVESSANLWHKRLGHASVDVLKKLSKSLSVKPTHFEVVDSHKCDACLGGKATALPFNGTTEKASRPLELFVSDLSGPHVATPVGHRYVLTIMDYYSRYSYVELLVRKSDASLAIRNFIARCESYFSGDSAGDRVAYFHSDNGGEYISKDLEQFFVSKGIKHTYTVPHTPQQNGVAERLNRTLFEKAKSMLLYAHAPEYLWGEAVKSANYIRNRLPSRTTGGVAPLQLWTGKPPSYHHMKVFGCQATVVLPGAKRESKLSSNTEAGVFVGYSLDRTAYRVLLDSSIVEARSVYFDESKFPFMKSDKDLSINGTGVGFSVGSSIGSGSGSMSGPCFDSKGTGLGSNVRVNSIASSDSSSGSSFGSHRSLPASSSGSGSICALPSPSPSSSPFHSPSPPPSSSSSIIVHKPRSVRRILSTPSAPLESPTLPSIASVPSLPSSPILPPSDHDVSISPDSSPIISSSEYIPSQLDLSEAGPSINESDISGDSGISQRGGDIGFQPSIIASSPTPPPSVELEVVPLSQESPSSDLVNSLDQAGVSVVTKDDTQAVLPKSRSRVVAVRLPSITPAKRPSSDDIVSPPSKHLCENSLKQSPVSATPAKRPAEEECISYRRLKSLRFEKAMSSEEAEFWLEACVIEMSSLKRNGTWELVDLPPGRKAINSKWVFKVKRKADGSIERYKARLVCIGFSQVEGIDYTETFAPVVRYETVRIVLAIAAQFGFQVHHMDVETAFLNGDLKEDIYMRQPKGFVVKGQESKVCHLKKSLYGLKQAPLCWNEKIHGALVKLGFIRNESDYGVYTKGSGSTMVIIALYVDDLLISGNSSEVIAKTKSSLSSMFKMKDLGPVEQFLGMRVKQSPYHITVDVSRYIFDMLEEFGMQNCSSVKTPLPTRDLSDFSESDSATDASMYRSIIGKLIYAANCARPDLAVAVSFLCRYMQSPKSIHMEAAKHTLRYLKGTAELGLEYRAQKVYKLVGYSDADYAQDKQDRKSFTGYVFILSGGPITWACRKQVSPASSSVESEYMSLSDASKECFWINQLLSLCKIPVPLPVTMFEDNQGCIALAQNPVFHRRTKHIDVRYHVVRHYIRSGVIHLEYLDTQVMLADMFTKNLGRVKFETLRGLLGMKAVGDSATRGGVEHAMLSQTSAIDNAREFGWETMVDNLCLF</sequence>
<evidence type="ECO:0000256" key="32">
    <source>
        <dbReference type="PROSITE-ProRule" id="PRU00047"/>
    </source>
</evidence>
<dbReference type="GO" id="GO:0003887">
    <property type="term" value="F:DNA-directed DNA polymerase activity"/>
    <property type="evidence" value="ECO:0007669"/>
    <property type="project" value="UniProtKB-KW"/>
</dbReference>
<keyword evidence="11" id="KW-0540">Nuclease</keyword>
<dbReference type="PANTHER" id="PTHR42648:SF11">
    <property type="entry name" value="TRANSPOSON TY4-P GAG-POL POLYPROTEIN"/>
    <property type="match status" value="1"/>
</dbReference>
<keyword evidence="34" id="KW-0812">Transmembrane</keyword>
<dbReference type="InterPro" id="IPR025724">
    <property type="entry name" value="GAG-pre-integrase_dom"/>
</dbReference>
<reference evidence="37 38" key="1">
    <citation type="submission" date="2019-09" db="EMBL/GenBank/DDBJ databases">
        <authorList>
            <person name="Brejova B."/>
        </authorList>
    </citation>
    <scope>NUCLEOTIDE SEQUENCE [LARGE SCALE GENOMIC DNA]</scope>
</reference>
<feature type="compositionally biased region" description="Low complexity" evidence="33">
    <location>
        <begin position="1777"/>
        <end position="1806"/>
    </location>
</feature>
<evidence type="ECO:0000256" key="26">
    <source>
        <dbReference type="ARBA" id="ARBA00023242"/>
    </source>
</evidence>
<evidence type="ECO:0000256" key="3">
    <source>
        <dbReference type="ARBA" id="ARBA00004123"/>
    </source>
</evidence>
<comment type="catalytic activity">
    <reaction evidence="31">
        <text>DNA(n) + a 2'-deoxyribonucleoside 5'-triphosphate = DNA(n+1) + diphosphate</text>
        <dbReference type="Rhea" id="RHEA:22508"/>
        <dbReference type="Rhea" id="RHEA-COMP:17339"/>
        <dbReference type="Rhea" id="RHEA-COMP:17340"/>
        <dbReference type="ChEBI" id="CHEBI:33019"/>
        <dbReference type="ChEBI" id="CHEBI:61560"/>
        <dbReference type="ChEBI" id="CHEBI:173112"/>
        <dbReference type="EC" id="2.7.7.7"/>
    </reaction>
</comment>
<dbReference type="Proteomes" id="UP000398389">
    <property type="component" value="Unassembled WGS sequence"/>
</dbReference>
<dbReference type="InterPro" id="IPR039537">
    <property type="entry name" value="Retrotran_Ty1/copia-like"/>
</dbReference>
<evidence type="ECO:0000256" key="10">
    <source>
        <dbReference type="ARBA" id="ARBA00022695"/>
    </source>
</evidence>
<comment type="catalytic activity">
    <reaction evidence="30">
        <text>DNA(n) + a 2'-deoxyribonucleoside 5'-triphosphate = DNA(n+1) + diphosphate</text>
        <dbReference type="Rhea" id="RHEA:22508"/>
        <dbReference type="Rhea" id="RHEA-COMP:17339"/>
        <dbReference type="Rhea" id="RHEA-COMP:17340"/>
        <dbReference type="ChEBI" id="CHEBI:33019"/>
        <dbReference type="ChEBI" id="CHEBI:61560"/>
        <dbReference type="ChEBI" id="CHEBI:173112"/>
        <dbReference type="EC" id="2.7.7.49"/>
    </reaction>
</comment>
<evidence type="ECO:0000256" key="28">
    <source>
        <dbReference type="ARBA" id="ARBA00025590"/>
    </source>
</evidence>
<dbReference type="OrthoDB" id="4092852at2759"/>
<dbReference type="GO" id="GO:0032196">
    <property type="term" value="P:transposition"/>
    <property type="evidence" value="ECO:0007669"/>
    <property type="project" value="UniProtKB-KW"/>
</dbReference>
<feature type="domain" description="CCHC-type" evidence="35">
    <location>
        <begin position="1021"/>
        <end position="1035"/>
    </location>
</feature>
<evidence type="ECO:0000256" key="17">
    <source>
        <dbReference type="ARBA" id="ARBA00022840"/>
    </source>
</evidence>
<dbReference type="InterPro" id="IPR054722">
    <property type="entry name" value="PolX-like_BBD"/>
</dbReference>
<protein>
    <submittedName>
        <fullName evidence="37">Uncharacterized protein</fullName>
    </submittedName>
</protein>
<dbReference type="Gene3D" id="3.30.420.10">
    <property type="entry name" value="Ribonuclease H-like superfamily/Ribonuclease H"/>
    <property type="match status" value="2"/>
</dbReference>
<dbReference type="Pfam" id="PF13976">
    <property type="entry name" value="gag_pre-integrs"/>
    <property type="match status" value="2"/>
</dbReference>
<evidence type="ECO:0000259" key="35">
    <source>
        <dbReference type="PROSITE" id="PS50158"/>
    </source>
</evidence>
<feature type="region of interest" description="Disordered" evidence="33">
    <location>
        <begin position="1897"/>
        <end position="1938"/>
    </location>
</feature>
<keyword evidence="32" id="KW-0862">Zinc</keyword>
<dbReference type="GO" id="GO:0003964">
    <property type="term" value="F:RNA-directed DNA polymerase activity"/>
    <property type="evidence" value="ECO:0007669"/>
    <property type="project" value="UniProtKB-KW"/>
</dbReference>
<keyword evidence="12" id="KW-0479">Metal-binding</keyword>
<evidence type="ECO:0000256" key="27">
    <source>
        <dbReference type="ARBA" id="ARBA00023268"/>
    </source>
</evidence>
<feature type="compositionally biased region" description="Low complexity" evidence="33">
    <location>
        <begin position="1875"/>
        <end position="1884"/>
    </location>
</feature>
<evidence type="ECO:0000256" key="8">
    <source>
        <dbReference type="ARBA" id="ARBA00022670"/>
    </source>
</evidence>
<dbReference type="Pfam" id="PF17241">
    <property type="entry name" value="Retrotran_gag_4"/>
    <property type="match status" value="1"/>
</dbReference>
<evidence type="ECO:0000256" key="14">
    <source>
        <dbReference type="ARBA" id="ARBA00022750"/>
    </source>
</evidence>
<keyword evidence="20" id="KW-0229">DNA integration</keyword>
<comment type="function">
    <text evidence="2">The aspartyl protease (PR) mediates the proteolytic cleavages of the Gag and Gag-Pol polyproteins after assembly of the VLP.</text>
</comment>